<keyword evidence="6" id="KW-1185">Reference proteome</keyword>
<sequence length="1150" mass="128790">MYRLRIFIPKKGNALLVFSCLCIVMGCTKKTASLERFPVKNVDSLALFTILTPKYTGITFANRIKESMYMNGLTYEYIYNGSGVSIGDLNNDGLEDIFLVSSFGKNELYLNRGNLKFRNTTGTSNIEGAYGFSTGTTMVDIDHDGDLDIYVCKSGLFDDPDKRKNELYINQGTDPNGIPIFMEEAKKYNLDLPHQSTQAAFFDYDRDGDLDLFLLNHGTDPSYTSDVKKIPALLQKRSPYQSNRLFRNDEGTYLDVSDSAEIIDNAISFGLGVAIGDVNNDGWPDVLVGQDYAEKDHLYINQANGTFKEVIRQATNHISNFSMGNDMADFNNDGLLDFISVDMVSEHNYDSKTSMSGMAPERFYQLVDYGLHHQYMFNTLQLNNGIPDGDNVPVFSDVAQLAGVSNTDWSWAPLFFDMDNDGLKDLFISNGIKRDFRNNDYVGYKKKRLAQYVQDQKTTKQPKKLLEDYIRDLMGKIPKRNRDNLFFRNNGDLSFAKQNTNWNLNALTSTTGAAYADLDNDGDLDMVTNNVDDYSFIYRNNTNELKVGNNYIQFQLRGSEKNPYGIGTRIQIEHGNGQRQLLEKYPTRGFQSSVGGHLHFGVGTAEKMDKVVVQWPDGKEETLKSLNVNQVYKLHYKNAEVVPPKPLKVQQHFTDITTKSGIDFLHRENVFDDFEREGLLPHKMSQFGPALAVGDVNGDLLDDFYVGGALGYPGTLYVQKMDGTFQEDNQNSSLWNKEQGYEDTAALFLDVENDGDLDLYVVSGGNENNQNSKGLQDRLYLNKGKGQFSRYLDIPKIRNSGSVVKAFDFDGDGDQDLFIGGRQIPGKYPFPADSYVLRNDSFPKNITFKDITKERAPELLGLGMVTDMAWIELNGDNRTDMVVVGEWMPITVFYNTDNGFIKATDTGLENHTGWWNSINGADFDKDGDIDLIAGNLGLNYKYKSSPEAPFEIYTKDFDGNGSQDIVLGYYEEGNLFPLRGRECSSDQVPLIKEKFPTYDLFAKASLEEVYGSENIKGALHYATTDFATSYLENKGDGTFTSHPLPHLAQLSATNTIEIKDFDQDGHLDVLLAGNLYGAEVETSRNDAGYGLLLTGNGKGLFKPIPPSESGLYIPGDVKGSEPIRISGKKVGYVFAKNGDALQLIRIHQNP</sequence>
<dbReference type="InterPro" id="IPR027039">
    <property type="entry name" value="Crtac1"/>
</dbReference>
<proteinExistence type="predicted"/>
<accession>A0A3B0C9W2</accession>
<keyword evidence="2" id="KW-0677">Repeat</keyword>
<name>A0A3B0C9W2_9FLAO</name>
<dbReference type="InterPro" id="IPR011519">
    <property type="entry name" value="UnbV_ASPIC"/>
</dbReference>
<reference evidence="5 6" key="1">
    <citation type="submission" date="2018-10" db="EMBL/GenBank/DDBJ databases">
        <title>Ulvibacterium marinum gen. nov., sp. nov., a novel marine bacterium of the family Flavobacteriaceae, isolated from a culture of the green alga Ulva prolifera.</title>
        <authorList>
            <person name="Zhang Z."/>
        </authorList>
    </citation>
    <scope>NUCLEOTIDE SEQUENCE [LARGE SCALE GENOMIC DNA]</scope>
    <source>
        <strain evidence="5 6">CCMM003</strain>
    </source>
</reference>
<protein>
    <recommendedName>
        <fullName evidence="4">ASPIC/UnbV domain-containing protein</fullName>
    </recommendedName>
</protein>
<dbReference type="InterPro" id="IPR013519">
    <property type="entry name" value="Int_alpha_beta-p"/>
</dbReference>
<dbReference type="SMART" id="SM00191">
    <property type="entry name" value="Int_alpha"/>
    <property type="match status" value="4"/>
</dbReference>
<organism evidence="5 6">
    <name type="scientific">Ulvibacterium marinum</name>
    <dbReference type="NCBI Taxonomy" id="2419782"/>
    <lineage>
        <taxon>Bacteria</taxon>
        <taxon>Pseudomonadati</taxon>
        <taxon>Bacteroidota</taxon>
        <taxon>Flavobacteriia</taxon>
        <taxon>Flavobacteriales</taxon>
        <taxon>Flavobacteriaceae</taxon>
        <taxon>Ulvibacterium</taxon>
    </lineage>
</organism>
<gene>
    <name evidence="5" type="ORF">D7Z94_13005</name>
</gene>
<dbReference type="Pfam" id="PF07593">
    <property type="entry name" value="UnbV_ASPIC"/>
    <property type="match status" value="1"/>
</dbReference>
<keyword evidence="1" id="KW-0732">Signal</keyword>
<dbReference type="SUPFAM" id="SSF69318">
    <property type="entry name" value="Integrin alpha N-terminal domain"/>
    <property type="match status" value="3"/>
</dbReference>
<evidence type="ECO:0000313" key="6">
    <source>
        <dbReference type="Proteomes" id="UP000276603"/>
    </source>
</evidence>
<evidence type="ECO:0000256" key="3">
    <source>
        <dbReference type="ARBA" id="ARBA00023180"/>
    </source>
</evidence>
<feature type="domain" description="ASPIC/UnbV" evidence="4">
    <location>
        <begin position="565"/>
        <end position="632"/>
    </location>
</feature>
<dbReference type="Proteomes" id="UP000276603">
    <property type="component" value="Unassembled WGS sequence"/>
</dbReference>
<evidence type="ECO:0000313" key="5">
    <source>
        <dbReference type="EMBL" id="RKN81801.1"/>
    </source>
</evidence>
<comment type="caution">
    <text evidence="5">The sequence shown here is derived from an EMBL/GenBank/DDBJ whole genome shotgun (WGS) entry which is preliminary data.</text>
</comment>
<dbReference type="PROSITE" id="PS51257">
    <property type="entry name" value="PROKAR_LIPOPROTEIN"/>
    <property type="match status" value="1"/>
</dbReference>
<dbReference type="AlphaFoldDB" id="A0A3B0C9W2"/>
<keyword evidence="3" id="KW-0325">Glycoprotein</keyword>
<dbReference type="Pfam" id="PF13517">
    <property type="entry name" value="FG-GAP_3"/>
    <property type="match status" value="4"/>
</dbReference>
<dbReference type="PANTHER" id="PTHR16026">
    <property type="entry name" value="CARTILAGE ACIDIC PROTEIN 1"/>
    <property type="match status" value="1"/>
</dbReference>
<dbReference type="InterPro" id="IPR028994">
    <property type="entry name" value="Integrin_alpha_N"/>
</dbReference>
<evidence type="ECO:0000259" key="4">
    <source>
        <dbReference type="Pfam" id="PF07593"/>
    </source>
</evidence>
<evidence type="ECO:0000256" key="2">
    <source>
        <dbReference type="ARBA" id="ARBA00022737"/>
    </source>
</evidence>
<dbReference type="PANTHER" id="PTHR16026:SF0">
    <property type="entry name" value="CARTILAGE ACIDIC PROTEIN 1"/>
    <property type="match status" value="1"/>
</dbReference>
<evidence type="ECO:0000256" key="1">
    <source>
        <dbReference type="ARBA" id="ARBA00022729"/>
    </source>
</evidence>
<dbReference type="InterPro" id="IPR013517">
    <property type="entry name" value="FG-GAP"/>
</dbReference>
<dbReference type="Gene3D" id="2.130.10.130">
    <property type="entry name" value="Integrin alpha, N-terminal"/>
    <property type="match status" value="4"/>
</dbReference>
<dbReference type="EMBL" id="RBCJ01000002">
    <property type="protein sequence ID" value="RKN81801.1"/>
    <property type="molecule type" value="Genomic_DNA"/>
</dbReference>